<evidence type="ECO:0000256" key="13">
    <source>
        <dbReference type="ARBA" id="ARBA00023055"/>
    </source>
</evidence>
<dbReference type="GO" id="GO:0004467">
    <property type="term" value="F:long-chain fatty acid-CoA ligase activity"/>
    <property type="evidence" value="ECO:0007669"/>
    <property type="project" value="TreeGrafter"/>
</dbReference>
<evidence type="ECO:0000256" key="14">
    <source>
        <dbReference type="ARBA" id="ARBA00023136"/>
    </source>
</evidence>
<evidence type="ECO:0000256" key="7">
    <source>
        <dbReference type="ARBA" id="ARBA00022598"/>
    </source>
</evidence>
<dbReference type="EMBL" id="JAGHQM010002290">
    <property type="protein sequence ID" value="KAH0550996.1"/>
    <property type="molecule type" value="Genomic_DNA"/>
</dbReference>
<dbReference type="GO" id="GO:0009898">
    <property type="term" value="C:cytoplasmic side of plasma membrane"/>
    <property type="evidence" value="ECO:0007669"/>
    <property type="project" value="TreeGrafter"/>
</dbReference>
<dbReference type="Pfam" id="PF00501">
    <property type="entry name" value="AMP-binding"/>
    <property type="match status" value="1"/>
</dbReference>
<dbReference type="PANTHER" id="PTHR43107:SF15">
    <property type="entry name" value="FATTY ACID TRANSPORT PROTEIN 3, ISOFORM A"/>
    <property type="match status" value="1"/>
</dbReference>
<comment type="caution">
    <text evidence="22">The sequence shown here is derived from an EMBL/GenBank/DDBJ whole genome shotgun (WGS) entry which is preliminary data.</text>
</comment>
<dbReference type="GO" id="GO:0005324">
    <property type="term" value="F:long-chain fatty acid transmembrane transporter activity"/>
    <property type="evidence" value="ECO:0007669"/>
    <property type="project" value="TreeGrafter"/>
</dbReference>
<dbReference type="PANTHER" id="PTHR43107">
    <property type="entry name" value="LONG-CHAIN FATTY ACID TRANSPORT PROTEIN"/>
    <property type="match status" value="1"/>
</dbReference>
<evidence type="ECO:0000256" key="5">
    <source>
        <dbReference type="ARBA" id="ARBA00022448"/>
    </source>
</evidence>
<proteinExistence type="inferred from homology"/>
<feature type="domain" description="AMP-dependent synthetase/ligase" evidence="20">
    <location>
        <begin position="61"/>
        <end position="424"/>
    </location>
</feature>
<evidence type="ECO:0000313" key="23">
    <source>
        <dbReference type="Proteomes" id="UP000750711"/>
    </source>
</evidence>
<dbReference type="PROSITE" id="PS00455">
    <property type="entry name" value="AMP_BINDING"/>
    <property type="match status" value="1"/>
</dbReference>
<dbReference type="GO" id="GO:0005811">
    <property type="term" value="C:lipid droplet"/>
    <property type="evidence" value="ECO:0007669"/>
    <property type="project" value="UniProtKB-SubCell"/>
</dbReference>
<evidence type="ECO:0000256" key="11">
    <source>
        <dbReference type="ARBA" id="ARBA00022840"/>
    </source>
</evidence>
<keyword evidence="10" id="KW-0547">Nucleotide-binding</keyword>
<evidence type="ECO:0000259" key="21">
    <source>
        <dbReference type="Pfam" id="PF13193"/>
    </source>
</evidence>
<name>A0A9P8L6R5_9PEZI</name>
<reference evidence="22" key="1">
    <citation type="submission" date="2021-03" db="EMBL/GenBank/DDBJ databases">
        <title>Comparative genomics and phylogenomic investigation of the class Geoglossomycetes provide insights into ecological specialization and systematics.</title>
        <authorList>
            <person name="Melie T."/>
            <person name="Pirro S."/>
            <person name="Miller A.N."/>
            <person name="Quandt A."/>
        </authorList>
    </citation>
    <scope>NUCLEOTIDE SEQUENCE</scope>
    <source>
        <strain evidence="22">CAQ_001_2017</strain>
    </source>
</reference>
<keyword evidence="9" id="KW-0812">Transmembrane</keyword>
<keyword evidence="12" id="KW-1133">Transmembrane helix</keyword>
<keyword evidence="23" id="KW-1185">Reference proteome</keyword>
<comment type="function">
    <text evidence="17">Acyl-CoA synthetase required for both the import of long chain fatty acids (LCFAs) (C14-C18) and the activation very long chain fatty acids (VLCFAs) (C20-C26) by esterification of the fatty acids into metabolically active CoA-thioesters for subsequent degradation or incorporation into phospholipids. The transport and fatty acyl-CoA synthetase activities are genetically separable and are thus independent activities. Esterifies VLCFAs in the peroxisome matrix. The VLCFAs are actively transported into peroxisomes by a PXA1-PXA2 heterodimeric transporter in the peroxisomal membrane.</text>
</comment>
<evidence type="ECO:0000256" key="17">
    <source>
        <dbReference type="ARBA" id="ARBA00060276"/>
    </source>
</evidence>
<evidence type="ECO:0000256" key="2">
    <source>
        <dbReference type="ARBA" id="ARBA00004585"/>
    </source>
</evidence>
<dbReference type="SUPFAM" id="SSF56801">
    <property type="entry name" value="Acetyl-CoA synthetase-like"/>
    <property type="match status" value="1"/>
</dbReference>
<dbReference type="GO" id="GO:0005778">
    <property type="term" value="C:peroxisomal membrane"/>
    <property type="evidence" value="ECO:0007669"/>
    <property type="project" value="UniProtKB-SubCell"/>
</dbReference>
<dbReference type="FunFam" id="3.40.50.12780:FF:000019">
    <property type="entry name" value="Long-chain fatty acid transporter"/>
    <property type="match status" value="1"/>
</dbReference>
<dbReference type="Gene3D" id="3.40.50.12780">
    <property type="entry name" value="N-terminal domain of ligase-like"/>
    <property type="match status" value="1"/>
</dbReference>
<evidence type="ECO:0000313" key="22">
    <source>
        <dbReference type="EMBL" id="KAH0550996.1"/>
    </source>
</evidence>
<keyword evidence="14" id="KW-0472">Membrane</keyword>
<evidence type="ECO:0000256" key="16">
    <source>
        <dbReference type="ARBA" id="ARBA00051585"/>
    </source>
</evidence>
<dbReference type="Gene3D" id="3.30.300.30">
    <property type="match status" value="1"/>
</dbReference>
<keyword evidence="7" id="KW-0436">Ligase</keyword>
<sequence length="646" mass="72235">MQVPLSIVAPAAAASLAYLNARMSLSYDWNVVRNFFRAHLLIRIRDRRGRVNGFYTLEAHAQSRYKDRAFVVYEGKEWSFKQTYETVLKYGAWLKAKHGVKPREIVAINFANSPTFVFMWLGLWSIGAQPAFINYNLTGKALLHCVRTSTARLLLVDDGLDTLTQEVLDVASAADFRGQGQGGIEIVTFTPDVESEVLNTPGFRAPDSDRGGRLLSDIGILIFTSGTTGLPKAAIVSWNKCNLGSNFAFSWMGLKTNDRLYTCMPLYHSSAALLGLLTVLEAGASIAIGHRFSTKTFWKEVRESNATVIQYVGETCRYLLAAPPQLDPETGENIDKKHRVRIAFGNGLRPDVWDRFKERFGIRTIAEFYASTEGTSGTWNYSSNDFSSGAIGRNGMIVQAILLTRMLAIVAVDWSTEQPLRDPKTGLCKRVEWDQPGELMYRLDEKNIKRSFQGYLNNDDATEGKIMRNVFRKGDAYFRTGDVVRLDKEGRLYFNDRIGDTFRWKSENVSTSEVSQALGLHPSIIEANVYGITIPQHDGRAGCAAIILSQPPTPSLLASIADYAFANLPRFAVPLFLRVATEGTMPLTGTNKQQKAALREQGVDPAKCTEKVFWLKEGGEGKVKTMTYIPFDRRDWEEMKGGRVRL</sequence>
<dbReference type="InterPro" id="IPR042099">
    <property type="entry name" value="ANL_N_sf"/>
</dbReference>
<evidence type="ECO:0000256" key="10">
    <source>
        <dbReference type="ARBA" id="ARBA00022741"/>
    </source>
</evidence>
<keyword evidence="15" id="KW-0576">Peroxisome</keyword>
<dbReference type="InterPro" id="IPR000873">
    <property type="entry name" value="AMP-dep_synth/lig_dom"/>
</dbReference>
<evidence type="ECO:0000256" key="12">
    <source>
        <dbReference type="ARBA" id="ARBA00022989"/>
    </source>
</evidence>
<dbReference type="InterPro" id="IPR025110">
    <property type="entry name" value="AMP-bd_C"/>
</dbReference>
<keyword evidence="6" id="KW-1003">Cell membrane</keyword>
<keyword evidence="8" id="KW-0551">Lipid droplet</keyword>
<gene>
    <name evidence="22" type="ORF">GP486_007642</name>
</gene>
<dbReference type="Proteomes" id="UP000750711">
    <property type="component" value="Unassembled WGS sequence"/>
</dbReference>
<comment type="similarity">
    <text evidence="4">Belongs to the ATP-dependent AMP-binding enzyme family.</text>
</comment>
<dbReference type="GO" id="GO:0005524">
    <property type="term" value="F:ATP binding"/>
    <property type="evidence" value="ECO:0007669"/>
    <property type="project" value="UniProtKB-KW"/>
</dbReference>
<evidence type="ECO:0000256" key="8">
    <source>
        <dbReference type="ARBA" id="ARBA00022677"/>
    </source>
</evidence>
<evidence type="ECO:0000256" key="9">
    <source>
        <dbReference type="ARBA" id="ARBA00022692"/>
    </source>
</evidence>
<keyword evidence="13" id="KW-0445">Lipid transport</keyword>
<evidence type="ECO:0000256" key="3">
    <source>
        <dbReference type="ARBA" id="ARBA00004651"/>
    </source>
</evidence>
<evidence type="ECO:0000256" key="6">
    <source>
        <dbReference type="ARBA" id="ARBA00022475"/>
    </source>
</evidence>
<dbReference type="GO" id="GO:0044539">
    <property type="term" value="P:long-chain fatty acid import into cell"/>
    <property type="evidence" value="ECO:0007669"/>
    <property type="project" value="TreeGrafter"/>
</dbReference>
<feature type="domain" description="AMP-binding enzyme C-terminal" evidence="21">
    <location>
        <begin position="513"/>
        <end position="592"/>
    </location>
</feature>
<dbReference type="Pfam" id="PF13193">
    <property type="entry name" value="AMP-binding_C"/>
    <property type="match status" value="1"/>
</dbReference>
<keyword evidence="11" id="KW-0067">ATP-binding</keyword>
<organism evidence="22 23">
    <name type="scientific">Trichoglossum hirsutum</name>
    <dbReference type="NCBI Taxonomy" id="265104"/>
    <lineage>
        <taxon>Eukaryota</taxon>
        <taxon>Fungi</taxon>
        <taxon>Dikarya</taxon>
        <taxon>Ascomycota</taxon>
        <taxon>Pezizomycotina</taxon>
        <taxon>Geoglossomycetes</taxon>
        <taxon>Geoglossales</taxon>
        <taxon>Geoglossaceae</taxon>
        <taxon>Trichoglossum</taxon>
    </lineage>
</organism>
<accession>A0A9P8L6R5</accession>
<evidence type="ECO:0000256" key="15">
    <source>
        <dbReference type="ARBA" id="ARBA00023140"/>
    </source>
</evidence>
<evidence type="ECO:0000256" key="1">
    <source>
        <dbReference type="ARBA" id="ARBA00004502"/>
    </source>
</evidence>
<protein>
    <recommendedName>
        <fullName evidence="18">Very long-chain fatty acid transport protein</fullName>
    </recommendedName>
    <alternativeName>
        <fullName evidence="19">Very-long-chain acyl-CoA synthetase</fullName>
    </alternativeName>
</protein>
<dbReference type="AlphaFoldDB" id="A0A9P8L6R5"/>
<dbReference type="InterPro" id="IPR020845">
    <property type="entry name" value="AMP-binding_CS"/>
</dbReference>
<evidence type="ECO:0000256" key="19">
    <source>
        <dbReference type="ARBA" id="ARBA00078285"/>
    </source>
</evidence>
<comment type="catalytic activity">
    <reaction evidence="16">
        <text>a very long-chain fatty acid + ATP + CoA = a very long-chain fatty acyl-CoA + AMP + diphosphate</text>
        <dbReference type="Rhea" id="RHEA:54536"/>
        <dbReference type="ChEBI" id="CHEBI:30616"/>
        <dbReference type="ChEBI" id="CHEBI:33019"/>
        <dbReference type="ChEBI" id="CHEBI:57287"/>
        <dbReference type="ChEBI" id="CHEBI:58950"/>
        <dbReference type="ChEBI" id="CHEBI:138261"/>
        <dbReference type="ChEBI" id="CHEBI:456215"/>
    </reaction>
</comment>
<dbReference type="InterPro" id="IPR045851">
    <property type="entry name" value="AMP-bd_C_sf"/>
</dbReference>
<evidence type="ECO:0000256" key="4">
    <source>
        <dbReference type="ARBA" id="ARBA00006432"/>
    </source>
</evidence>
<evidence type="ECO:0000259" key="20">
    <source>
        <dbReference type="Pfam" id="PF00501"/>
    </source>
</evidence>
<comment type="subcellular location">
    <subcellularLocation>
        <location evidence="3">Cell membrane</location>
        <topology evidence="3">Multi-pass membrane protein</topology>
    </subcellularLocation>
    <subcellularLocation>
        <location evidence="1">Lipid droplet</location>
    </subcellularLocation>
    <subcellularLocation>
        <location evidence="2">Peroxisome membrane</location>
        <topology evidence="2">Multi-pass membrane protein</topology>
    </subcellularLocation>
</comment>
<keyword evidence="5" id="KW-0813">Transport</keyword>
<evidence type="ECO:0000256" key="18">
    <source>
        <dbReference type="ARBA" id="ARBA00068795"/>
    </source>
</evidence>